<dbReference type="Proteomes" id="UP001455088">
    <property type="component" value="Unassembled WGS sequence"/>
</dbReference>
<proteinExistence type="predicted"/>
<dbReference type="InterPro" id="IPR025139">
    <property type="entry name" value="DUF4062"/>
</dbReference>
<evidence type="ECO:0000259" key="1">
    <source>
        <dbReference type="Pfam" id="PF13271"/>
    </source>
</evidence>
<keyword evidence="3" id="KW-1185">Reference proteome</keyword>
<organism evidence="2 3">
    <name type="scientific">Stenotrophomonas bentonitica</name>
    <dbReference type="NCBI Taxonomy" id="1450134"/>
    <lineage>
        <taxon>Bacteria</taxon>
        <taxon>Pseudomonadati</taxon>
        <taxon>Pseudomonadota</taxon>
        <taxon>Gammaproteobacteria</taxon>
        <taxon>Lysobacterales</taxon>
        <taxon>Lysobacteraceae</taxon>
        <taxon>Stenotrophomonas</taxon>
    </lineage>
</organism>
<sequence>MKVFISSLITGMEAERAAAKHAVELLGHEAITAEEFGARASSPQVACLSGIREADLVVLILGPRYGARQGAGVSATHEEVLEARNRKPLLVYAQSGMDAEPEQAALVQEIGGWESGLFRDVFESAEDLGRKLPSAIYRFGVSHASAPLDPTALRSRALALFPPIERGYYQGGVVLQLALAAGPDTTVLRPAEMEAQSLLDNMHQQALFGRPAIFNRSIGMEASFDGDARVVSQGERRSDGASVSLWPNGDMLISLPVPPAEGSMGFSVVLQENVAEQLAAALGYAAWLLDHIDRTERVTHVVPSVRLVGEHAGAWRTRAEHMASPNGMQVPWRQGEHQEPVLLSQAHQVRQALTMDAQRIIEDLVVLLRRKWVN</sequence>
<accession>A0ABU9JQ44</accession>
<dbReference type="EMBL" id="JBBYHY010000008">
    <property type="protein sequence ID" value="MEL3954953.1"/>
    <property type="molecule type" value="Genomic_DNA"/>
</dbReference>
<feature type="domain" description="DUF4062" evidence="1">
    <location>
        <begin position="2"/>
        <end position="83"/>
    </location>
</feature>
<gene>
    <name evidence="2" type="ORF">AAE039_15445</name>
</gene>
<reference evidence="2 3" key="1">
    <citation type="submission" date="2024-04" db="EMBL/GenBank/DDBJ databases">
        <title>Bacterial endophytes with biocontrol capabilities against important plant pathogens.</title>
        <authorList>
            <person name="Alayande K.A."/>
        </authorList>
    </citation>
    <scope>NUCLEOTIDE SEQUENCE [LARGE SCALE GENOMIC DNA]</scope>
    <source>
        <strain evidence="2 3">KV22</strain>
    </source>
</reference>
<dbReference type="RefSeq" id="WP_341987195.1">
    <property type="nucleotide sequence ID" value="NZ_JBBYHY010000008.1"/>
</dbReference>
<name>A0ABU9JQ44_9GAMM</name>
<protein>
    <submittedName>
        <fullName evidence="2">DUF4062 domain-containing protein</fullName>
    </submittedName>
</protein>
<comment type="caution">
    <text evidence="2">The sequence shown here is derived from an EMBL/GenBank/DDBJ whole genome shotgun (WGS) entry which is preliminary data.</text>
</comment>
<evidence type="ECO:0000313" key="2">
    <source>
        <dbReference type="EMBL" id="MEL3954953.1"/>
    </source>
</evidence>
<evidence type="ECO:0000313" key="3">
    <source>
        <dbReference type="Proteomes" id="UP001455088"/>
    </source>
</evidence>
<dbReference type="Pfam" id="PF13271">
    <property type="entry name" value="DUF4062"/>
    <property type="match status" value="1"/>
</dbReference>